<reference evidence="2" key="1">
    <citation type="submission" date="2021-03" db="EMBL/GenBank/DDBJ databases">
        <title>Draft genome sequence of rust myrtle Austropuccinia psidii MF-1, a brazilian biotype.</title>
        <authorList>
            <person name="Quecine M.C."/>
            <person name="Pachon D.M.R."/>
            <person name="Bonatelli M.L."/>
            <person name="Correr F.H."/>
            <person name="Franceschini L.M."/>
            <person name="Leite T.F."/>
            <person name="Margarido G.R.A."/>
            <person name="Almeida C.A."/>
            <person name="Ferrarezi J.A."/>
            <person name="Labate C.A."/>
        </authorList>
    </citation>
    <scope>NUCLEOTIDE SEQUENCE</scope>
    <source>
        <strain evidence="2">MF-1</strain>
    </source>
</reference>
<name>A0A9Q3KE51_9BASI</name>
<sequence length="191" mass="22234">MEGNESVKDIVRAFAKEEAELNKKFMEKPTVKPKPEEEIKPTEKKPEDQSTSIAHVEDWSNWKPPTISSANDPFESHIGLKHTKQMLERQSQNQEPEKKAAIPGTYIEEEKEGERVIIPTKFQNSNIPKPDQPEEEIESIVNKNEDKEIPKEEKKFRKPQKKQVENKLEIDKIITKIMQQKIYLTICKVCL</sequence>
<accession>A0A9Q3KE51</accession>
<organism evidence="2 3">
    <name type="scientific">Austropuccinia psidii MF-1</name>
    <dbReference type="NCBI Taxonomy" id="1389203"/>
    <lineage>
        <taxon>Eukaryota</taxon>
        <taxon>Fungi</taxon>
        <taxon>Dikarya</taxon>
        <taxon>Basidiomycota</taxon>
        <taxon>Pucciniomycotina</taxon>
        <taxon>Pucciniomycetes</taxon>
        <taxon>Pucciniales</taxon>
        <taxon>Sphaerophragmiaceae</taxon>
        <taxon>Austropuccinia</taxon>
    </lineage>
</organism>
<dbReference type="EMBL" id="AVOT02105868">
    <property type="protein sequence ID" value="MBW0579765.1"/>
    <property type="molecule type" value="Genomic_DNA"/>
</dbReference>
<dbReference type="Proteomes" id="UP000765509">
    <property type="component" value="Unassembled WGS sequence"/>
</dbReference>
<evidence type="ECO:0000256" key="1">
    <source>
        <dbReference type="SAM" id="MobiDB-lite"/>
    </source>
</evidence>
<feature type="region of interest" description="Disordered" evidence="1">
    <location>
        <begin position="22"/>
        <end position="162"/>
    </location>
</feature>
<proteinExistence type="predicted"/>
<evidence type="ECO:0000313" key="3">
    <source>
        <dbReference type="Proteomes" id="UP000765509"/>
    </source>
</evidence>
<protein>
    <submittedName>
        <fullName evidence="2">Uncharacterized protein</fullName>
    </submittedName>
</protein>
<gene>
    <name evidence="2" type="ORF">O181_119480</name>
</gene>
<keyword evidence="3" id="KW-1185">Reference proteome</keyword>
<evidence type="ECO:0000313" key="2">
    <source>
        <dbReference type="EMBL" id="MBW0579765.1"/>
    </source>
</evidence>
<feature type="compositionally biased region" description="Basic and acidic residues" evidence="1">
    <location>
        <begin position="22"/>
        <end position="48"/>
    </location>
</feature>
<dbReference type="AlphaFoldDB" id="A0A9Q3KE51"/>
<feature type="compositionally biased region" description="Basic and acidic residues" evidence="1">
    <location>
        <begin position="143"/>
        <end position="155"/>
    </location>
</feature>
<comment type="caution">
    <text evidence="2">The sequence shown here is derived from an EMBL/GenBank/DDBJ whole genome shotgun (WGS) entry which is preliminary data.</text>
</comment>